<sequence>MPYCLLESQEKVHERWEELIHSAVTTPPTGESVPWDGQWTSETPTVFSRPIPLAKTQNGTAVFSFSELCAENLGPADYITLTSTFHTLFIHSIPPLTPSLKNEVRRFISLLDEVYESGVRLCLRLPCPIEELFFHTPTTTSTSPNRETEWDMSGDSDPLFSETFSETYKDTTLPFRPNVASTYTPRAQESVQKINFTNVDMFKGTDERFAAKRAESRLWEFCSDVWWRGVIWKPLRVGRVEATVEVVVNADKEEEKNEGREGVKFSPHRRSTDAPPRFGMEHFWTVVRWGRKAGEWG</sequence>
<evidence type="ECO:0000313" key="4">
    <source>
        <dbReference type="EMBL" id="RPA95690.1"/>
    </source>
</evidence>
<reference evidence="4 5" key="1">
    <citation type="journal article" date="2018" name="Nat. Ecol. Evol.">
        <title>Pezizomycetes genomes reveal the molecular basis of ectomycorrhizal truffle lifestyle.</title>
        <authorList>
            <person name="Murat C."/>
            <person name="Payen T."/>
            <person name="Noel B."/>
            <person name="Kuo A."/>
            <person name="Morin E."/>
            <person name="Chen J."/>
            <person name="Kohler A."/>
            <person name="Krizsan K."/>
            <person name="Balestrini R."/>
            <person name="Da Silva C."/>
            <person name="Montanini B."/>
            <person name="Hainaut M."/>
            <person name="Levati E."/>
            <person name="Barry K.W."/>
            <person name="Belfiori B."/>
            <person name="Cichocki N."/>
            <person name="Clum A."/>
            <person name="Dockter R.B."/>
            <person name="Fauchery L."/>
            <person name="Guy J."/>
            <person name="Iotti M."/>
            <person name="Le Tacon F."/>
            <person name="Lindquist E.A."/>
            <person name="Lipzen A."/>
            <person name="Malagnac F."/>
            <person name="Mello A."/>
            <person name="Molinier V."/>
            <person name="Miyauchi S."/>
            <person name="Poulain J."/>
            <person name="Riccioni C."/>
            <person name="Rubini A."/>
            <person name="Sitrit Y."/>
            <person name="Splivallo R."/>
            <person name="Traeger S."/>
            <person name="Wang M."/>
            <person name="Zifcakova L."/>
            <person name="Wipf D."/>
            <person name="Zambonelli A."/>
            <person name="Paolocci F."/>
            <person name="Nowrousian M."/>
            <person name="Ottonello S."/>
            <person name="Baldrian P."/>
            <person name="Spatafora J.W."/>
            <person name="Henrissat B."/>
            <person name="Nagy L.G."/>
            <person name="Aury J.M."/>
            <person name="Wincker P."/>
            <person name="Grigoriev I.V."/>
            <person name="Bonfante P."/>
            <person name="Martin F.M."/>
        </authorList>
    </citation>
    <scope>NUCLEOTIDE SEQUENCE [LARGE SCALE GENOMIC DNA]</scope>
    <source>
        <strain evidence="4 5">120613-1</strain>
    </source>
</reference>
<dbReference type="PANTHER" id="PTHR12169:SF2">
    <property type="entry name" value="AFG1P"/>
    <property type="match status" value="1"/>
</dbReference>
<organism evidence="4 5">
    <name type="scientific">Choiromyces venosus 120613-1</name>
    <dbReference type="NCBI Taxonomy" id="1336337"/>
    <lineage>
        <taxon>Eukaryota</taxon>
        <taxon>Fungi</taxon>
        <taxon>Dikarya</taxon>
        <taxon>Ascomycota</taxon>
        <taxon>Pezizomycotina</taxon>
        <taxon>Pezizomycetes</taxon>
        <taxon>Pezizales</taxon>
        <taxon>Tuberaceae</taxon>
        <taxon>Choiromyces</taxon>
    </lineage>
</organism>
<name>A0A3N4JH10_9PEZI</name>
<dbReference type="InterPro" id="IPR005654">
    <property type="entry name" value="ATPase_AFG1-like"/>
</dbReference>
<feature type="region of interest" description="Disordered" evidence="3">
    <location>
        <begin position="253"/>
        <end position="273"/>
    </location>
</feature>
<dbReference type="OrthoDB" id="548867at2759"/>
<evidence type="ECO:0000256" key="2">
    <source>
        <dbReference type="ARBA" id="ARBA00022840"/>
    </source>
</evidence>
<dbReference type="AlphaFoldDB" id="A0A3N4JH10"/>
<dbReference type="GO" id="GO:0005739">
    <property type="term" value="C:mitochondrion"/>
    <property type="evidence" value="ECO:0007669"/>
    <property type="project" value="TreeGrafter"/>
</dbReference>
<keyword evidence="5" id="KW-1185">Reference proteome</keyword>
<dbReference type="Pfam" id="PF03969">
    <property type="entry name" value="AFG1_ATPase"/>
    <property type="match status" value="1"/>
</dbReference>
<dbReference type="PANTHER" id="PTHR12169">
    <property type="entry name" value="ATPASE N2B"/>
    <property type="match status" value="1"/>
</dbReference>
<dbReference type="EMBL" id="ML120422">
    <property type="protein sequence ID" value="RPA95690.1"/>
    <property type="molecule type" value="Genomic_DNA"/>
</dbReference>
<gene>
    <name evidence="4" type="ORF">L873DRAFT_1295864</name>
</gene>
<protein>
    <submittedName>
        <fullName evidence="4">Uncharacterized protein</fullName>
    </submittedName>
</protein>
<evidence type="ECO:0000256" key="1">
    <source>
        <dbReference type="ARBA" id="ARBA00022741"/>
    </source>
</evidence>
<keyword evidence="2" id="KW-0067">ATP-binding</keyword>
<proteinExistence type="predicted"/>
<evidence type="ECO:0000313" key="5">
    <source>
        <dbReference type="Proteomes" id="UP000276215"/>
    </source>
</evidence>
<dbReference type="GO" id="GO:0005524">
    <property type="term" value="F:ATP binding"/>
    <property type="evidence" value="ECO:0007669"/>
    <property type="project" value="UniProtKB-KW"/>
</dbReference>
<dbReference type="GO" id="GO:0016887">
    <property type="term" value="F:ATP hydrolysis activity"/>
    <property type="evidence" value="ECO:0007669"/>
    <property type="project" value="InterPro"/>
</dbReference>
<accession>A0A3N4JH10</accession>
<dbReference type="Proteomes" id="UP000276215">
    <property type="component" value="Unassembled WGS sequence"/>
</dbReference>
<evidence type="ECO:0000256" key="3">
    <source>
        <dbReference type="SAM" id="MobiDB-lite"/>
    </source>
</evidence>
<keyword evidence="1" id="KW-0547">Nucleotide-binding</keyword>
<feature type="non-terminal residue" evidence="4">
    <location>
        <position position="297"/>
    </location>
</feature>
<feature type="compositionally biased region" description="Basic and acidic residues" evidence="3">
    <location>
        <begin position="253"/>
        <end position="263"/>
    </location>
</feature>